<dbReference type="KEGG" id="hhy:Halhy_4674"/>
<dbReference type="AlphaFoldDB" id="F4KVQ2"/>
<feature type="domain" description="Effector-associated" evidence="2">
    <location>
        <begin position="3"/>
        <end position="82"/>
    </location>
</feature>
<dbReference type="HOGENOM" id="CLU_1193472_0_0_10"/>
<dbReference type="RefSeq" id="WP_013767047.1">
    <property type="nucleotide sequence ID" value="NC_015510.1"/>
</dbReference>
<protein>
    <recommendedName>
        <fullName evidence="2">Effector-associated domain-containing protein</fullName>
    </recommendedName>
</protein>
<proteinExistence type="predicted"/>
<feature type="transmembrane region" description="Helical" evidence="1">
    <location>
        <begin position="172"/>
        <end position="192"/>
    </location>
</feature>
<keyword evidence="1" id="KW-1133">Transmembrane helix</keyword>
<dbReference type="Pfam" id="PF19964">
    <property type="entry name" value="EAD11"/>
    <property type="match status" value="1"/>
</dbReference>
<accession>F4KVQ2</accession>
<reference evidence="3 4" key="1">
    <citation type="journal article" date="2011" name="Stand. Genomic Sci.">
        <title>Complete genome sequence of Haliscomenobacter hydrossis type strain (O).</title>
        <authorList>
            <consortium name="US DOE Joint Genome Institute (JGI-PGF)"/>
            <person name="Daligault H."/>
            <person name="Lapidus A."/>
            <person name="Zeytun A."/>
            <person name="Nolan M."/>
            <person name="Lucas S."/>
            <person name="Del Rio T.G."/>
            <person name="Tice H."/>
            <person name="Cheng J.F."/>
            <person name="Tapia R."/>
            <person name="Han C."/>
            <person name="Goodwin L."/>
            <person name="Pitluck S."/>
            <person name="Liolios K."/>
            <person name="Pagani I."/>
            <person name="Ivanova N."/>
            <person name="Huntemann M."/>
            <person name="Mavromatis K."/>
            <person name="Mikhailova N."/>
            <person name="Pati A."/>
            <person name="Chen A."/>
            <person name="Palaniappan K."/>
            <person name="Land M."/>
            <person name="Hauser L."/>
            <person name="Brambilla E.M."/>
            <person name="Rohde M."/>
            <person name="Verbarg S."/>
            <person name="Goker M."/>
            <person name="Bristow J."/>
            <person name="Eisen J.A."/>
            <person name="Markowitz V."/>
            <person name="Hugenholtz P."/>
            <person name="Kyrpides N.C."/>
            <person name="Klenk H.P."/>
            <person name="Woyke T."/>
        </authorList>
    </citation>
    <scope>NUCLEOTIDE SEQUENCE [LARGE SCALE GENOMIC DNA]</scope>
    <source>
        <strain evidence="4">ATCC 27775 / DSM 1100 / LMG 10767 / O</strain>
    </source>
</reference>
<evidence type="ECO:0000313" key="4">
    <source>
        <dbReference type="Proteomes" id="UP000008461"/>
    </source>
</evidence>
<reference key="2">
    <citation type="submission" date="2011-04" db="EMBL/GenBank/DDBJ databases">
        <title>Complete sequence of chromosome of Haliscomenobacter hydrossis DSM 1100.</title>
        <authorList>
            <consortium name="US DOE Joint Genome Institute (JGI-PGF)"/>
            <person name="Lucas S."/>
            <person name="Han J."/>
            <person name="Lapidus A."/>
            <person name="Bruce D."/>
            <person name="Goodwin L."/>
            <person name="Pitluck S."/>
            <person name="Peters L."/>
            <person name="Kyrpides N."/>
            <person name="Mavromatis K."/>
            <person name="Ivanova N."/>
            <person name="Ovchinnikova G."/>
            <person name="Pagani I."/>
            <person name="Daligault H."/>
            <person name="Detter J.C."/>
            <person name="Han C."/>
            <person name="Land M."/>
            <person name="Hauser L."/>
            <person name="Markowitz V."/>
            <person name="Cheng J.-F."/>
            <person name="Hugenholtz P."/>
            <person name="Woyke T."/>
            <person name="Wu D."/>
            <person name="Verbarg S."/>
            <person name="Frueling A."/>
            <person name="Brambilla E."/>
            <person name="Klenk H.-P."/>
            <person name="Eisen J.A."/>
        </authorList>
    </citation>
    <scope>NUCLEOTIDE SEQUENCE</scope>
    <source>
        <strain>DSM 1100</strain>
    </source>
</reference>
<dbReference type="Proteomes" id="UP000008461">
    <property type="component" value="Chromosome"/>
</dbReference>
<dbReference type="InterPro" id="IPR045439">
    <property type="entry name" value="EAD11"/>
</dbReference>
<gene>
    <name evidence="3" type="ordered locus">Halhy_4674</name>
</gene>
<feature type="transmembrane region" description="Helical" evidence="1">
    <location>
        <begin position="132"/>
        <end position="151"/>
    </location>
</feature>
<evidence type="ECO:0000256" key="1">
    <source>
        <dbReference type="SAM" id="Phobius"/>
    </source>
</evidence>
<keyword evidence="1" id="KW-0472">Membrane</keyword>
<keyword evidence="1" id="KW-0812">Transmembrane</keyword>
<name>F4KVQ2_HALH1</name>
<sequence length="232" mass="26272">MRNKREIRALIADGNLSEAAQAALEYAEASADAETLNGLVALQADLSQLKEMWISGQMVYEELARTQARITQGLLLRVDELPDEPSPKAAKRRIKEESFKWLVFYLFLLAKLLVLSWALFNWQTEGFKNAEAFSLFNALLPGTIINASIMFRSLFRGSLDAYTQRRFVKKRFRGLIFLAFLGYIVVQFFLVVQKVQGHLSFELATLGFAAVETALGQFMSEIVEGIFKQESK</sequence>
<keyword evidence="4" id="KW-1185">Reference proteome</keyword>
<dbReference type="EMBL" id="CP002691">
    <property type="protein sequence ID" value="AEE52509.1"/>
    <property type="molecule type" value="Genomic_DNA"/>
</dbReference>
<feature type="transmembrane region" description="Helical" evidence="1">
    <location>
        <begin position="101"/>
        <end position="120"/>
    </location>
</feature>
<evidence type="ECO:0000259" key="2">
    <source>
        <dbReference type="Pfam" id="PF19964"/>
    </source>
</evidence>
<evidence type="ECO:0000313" key="3">
    <source>
        <dbReference type="EMBL" id="AEE52509.1"/>
    </source>
</evidence>
<dbReference type="STRING" id="760192.Halhy_4674"/>
<organism evidence="3 4">
    <name type="scientific">Haliscomenobacter hydrossis (strain ATCC 27775 / DSM 1100 / LMG 10767 / O)</name>
    <dbReference type="NCBI Taxonomy" id="760192"/>
    <lineage>
        <taxon>Bacteria</taxon>
        <taxon>Pseudomonadati</taxon>
        <taxon>Bacteroidota</taxon>
        <taxon>Saprospiria</taxon>
        <taxon>Saprospirales</taxon>
        <taxon>Haliscomenobacteraceae</taxon>
        <taxon>Haliscomenobacter</taxon>
    </lineage>
</organism>